<dbReference type="EMBL" id="JBHUIY010000008">
    <property type="protein sequence ID" value="MFD2233377.1"/>
    <property type="molecule type" value="Genomic_DNA"/>
</dbReference>
<protein>
    <submittedName>
        <fullName evidence="2">Alpha/beta hydrolase</fullName>
    </submittedName>
</protein>
<dbReference type="InterPro" id="IPR029058">
    <property type="entry name" value="AB_hydrolase_fold"/>
</dbReference>
<keyword evidence="2" id="KW-0378">Hydrolase</keyword>
<dbReference type="SUPFAM" id="SSF53474">
    <property type="entry name" value="alpha/beta-Hydrolases"/>
    <property type="match status" value="1"/>
</dbReference>
<organism evidence="2 3">
    <name type="scientific">Phaeospirillum tilakii</name>
    <dbReference type="NCBI Taxonomy" id="741673"/>
    <lineage>
        <taxon>Bacteria</taxon>
        <taxon>Pseudomonadati</taxon>
        <taxon>Pseudomonadota</taxon>
        <taxon>Alphaproteobacteria</taxon>
        <taxon>Rhodospirillales</taxon>
        <taxon>Rhodospirillaceae</taxon>
        <taxon>Phaeospirillum</taxon>
    </lineage>
</organism>
<dbReference type="InterPro" id="IPR000073">
    <property type="entry name" value="AB_hydrolase_1"/>
</dbReference>
<proteinExistence type="predicted"/>
<evidence type="ECO:0000259" key="1">
    <source>
        <dbReference type="Pfam" id="PF12697"/>
    </source>
</evidence>
<name>A0ABW5C982_9PROT</name>
<dbReference type="PANTHER" id="PTHR42886:SF42">
    <property type="entry name" value="ALPHA_BETA-HYDROLASES SUPERFAMILY PROTEIN"/>
    <property type="match status" value="1"/>
</dbReference>
<evidence type="ECO:0000313" key="2">
    <source>
        <dbReference type="EMBL" id="MFD2233377.1"/>
    </source>
</evidence>
<dbReference type="GO" id="GO:0016787">
    <property type="term" value="F:hydrolase activity"/>
    <property type="evidence" value="ECO:0007669"/>
    <property type="project" value="UniProtKB-KW"/>
</dbReference>
<reference evidence="3" key="1">
    <citation type="journal article" date="2019" name="Int. J. Syst. Evol. Microbiol.">
        <title>The Global Catalogue of Microorganisms (GCM) 10K type strain sequencing project: providing services to taxonomists for standard genome sequencing and annotation.</title>
        <authorList>
            <consortium name="The Broad Institute Genomics Platform"/>
            <consortium name="The Broad Institute Genome Sequencing Center for Infectious Disease"/>
            <person name="Wu L."/>
            <person name="Ma J."/>
        </authorList>
    </citation>
    <scope>NUCLEOTIDE SEQUENCE [LARGE SCALE GENOMIC DNA]</scope>
    <source>
        <strain evidence="3">KCTC 15012</strain>
    </source>
</reference>
<dbReference type="Proteomes" id="UP001597296">
    <property type="component" value="Unassembled WGS sequence"/>
</dbReference>
<keyword evidence="3" id="KW-1185">Reference proteome</keyword>
<sequence length="268" mass="28230">MPDSAVNQLELLHALPAAATDRPPLLFVHGSYCGAWVWEERFLPAIARAGYPAYAVSLRGHGGSGGDATFASLADYIADVEAAIARLGGRCVLVGHSMGGLIAQHCLRPGHRLAGLALLSSVPPSGLAGAALHLMLATPDLWVQFGLLQSLGPSAVSDALIRRAIFADTTPAAEAARLLPRFQSESLRIAFDLAAPPPPPRPGLRFPVLVVGGSADPLIPVSALHQTAAYYRAELSVLEGAPHGLMLDPAWVEPTLERILTWLDAHHL</sequence>
<dbReference type="RefSeq" id="WP_377315154.1">
    <property type="nucleotide sequence ID" value="NZ_JBHUIY010000008.1"/>
</dbReference>
<accession>A0ABW5C982</accession>
<dbReference type="PRINTS" id="PR00111">
    <property type="entry name" value="ABHYDROLASE"/>
</dbReference>
<feature type="domain" description="AB hydrolase-1" evidence="1">
    <location>
        <begin position="25"/>
        <end position="252"/>
    </location>
</feature>
<comment type="caution">
    <text evidence="2">The sequence shown here is derived from an EMBL/GenBank/DDBJ whole genome shotgun (WGS) entry which is preliminary data.</text>
</comment>
<evidence type="ECO:0000313" key="3">
    <source>
        <dbReference type="Proteomes" id="UP001597296"/>
    </source>
</evidence>
<dbReference type="Pfam" id="PF12697">
    <property type="entry name" value="Abhydrolase_6"/>
    <property type="match status" value="1"/>
</dbReference>
<dbReference type="Gene3D" id="3.40.50.1820">
    <property type="entry name" value="alpha/beta hydrolase"/>
    <property type="match status" value="1"/>
</dbReference>
<gene>
    <name evidence="2" type="ORF">ACFSNB_06140</name>
</gene>
<dbReference type="PANTHER" id="PTHR42886">
    <property type="entry name" value="RE40534P-RELATED"/>
    <property type="match status" value="1"/>
</dbReference>